<evidence type="ECO:0000256" key="1">
    <source>
        <dbReference type="ARBA" id="ARBA00022801"/>
    </source>
</evidence>
<dbReference type="InterPro" id="IPR001279">
    <property type="entry name" value="Metallo-B-lactamas"/>
</dbReference>
<dbReference type="InterPro" id="IPR036866">
    <property type="entry name" value="RibonucZ/Hydroxyglut_hydro"/>
</dbReference>
<dbReference type="PANTHER" id="PTHR43546:SF9">
    <property type="entry name" value="L-ASCORBATE-6-PHOSPHATE LACTONASE ULAG-RELATED"/>
    <property type="match status" value="1"/>
</dbReference>
<feature type="domain" description="Metallo-beta-lactamase" evidence="2">
    <location>
        <begin position="21"/>
        <end position="215"/>
    </location>
</feature>
<evidence type="ECO:0000313" key="3">
    <source>
        <dbReference type="EMBL" id="SHL24063.1"/>
    </source>
</evidence>
<dbReference type="Gene3D" id="3.60.15.10">
    <property type="entry name" value="Ribonuclease Z/Hydroxyacylglutathione hydrolase-like"/>
    <property type="match status" value="1"/>
</dbReference>
<name>A0A1M6Z105_XYLRU</name>
<dbReference type="InterPro" id="IPR050114">
    <property type="entry name" value="UPF0173_UPF0282_UlaG_hydrolase"/>
</dbReference>
<proteinExistence type="predicted"/>
<evidence type="ECO:0000259" key="2">
    <source>
        <dbReference type="Pfam" id="PF12706"/>
    </source>
</evidence>
<dbReference type="PANTHER" id="PTHR43546">
    <property type="entry name" value="UPF0173 METAL-DEPENDENT HYDROLASE MJ1163-RELATED"/>
    <property type="match status" value="1"/>
</dbReference>
<dbReference type="RefSeq" id="WP_024990707.1">
    <property type="nucleotide sequence ID" value="NZ_FRBD01000037.1"/>
</dbReference>
<reference evidence="3 4" key="1">
    <citation type="submission" date="2016-11" db="EMBL/GenBank/DDBJ databases">
        <authorList>
            <person name="Jaros S."/>
            <person name="Januszkiewicz K."/>
            <person name="Wedrychowicz H."/>
        </authorList>
    </citation>
    <scope>NUCLEOTIDE SEQUENCE [LARGE SCALE GENOMIC DNA]</scope>
    <source>
        <strain evidence="3 4">KHT3</strain>
    </source>
</reference>
<dbReference type="EMBL" id="FRBD01000037">
    <property type="protein sequence ID" value="SHL24063.1"/>
    <property type="molecule type" value="Genomic_DNA"/>
</dbReference>
<sequence>MKIQQIRNATIKIEYAGKVMLIDPMLGEKGCMPPFPFSHHQELRNPIHDLPMTVDELLRDVDCVLLTHLHTDHIDDAAYEQLPKEMLIVVQDELDREVVVSHGFKQVKVIEGEMQLGDVRLSKAESHHGHWWMLPKAGHTCGYVFQHPAEPTTYLAGDTIWYSGVRRNLDRWQPDVVIVNAGGNKFHVGGHVIMHIPDVLKTMDYAPKATFVATHLEGVNHNHVTRAALLQAAREHGVAGRVHIPEDGESVNVSK</sequence>
<dbReference type="GO" id="GO:0016787">
    <property type="term" value="F:hydrolase activity"/>
    <property type="evidence" value="ECO:0007669"/>
    <property type="project" value="UniProtKB-KW"/>
</dbReference>
<dbReference type="Pfam" id="PF12706">
    <property type="entry name" value="Lactamase_B_2"/>
    <property type="match status" value="1"/>
</dbReference>
<accession>A0A1M6Z105</accession>
<gene>
    <name evidence="3" type="ORF">SAMN05216463_1375</name>
</gene>
<organism evidence="3 4">
    <name type="scientific">Xylanibacter ruminicola</name>
    <name type="common">Prevotella ruminicola</name>
    <dbReference type="NCBI Taxonomy" id="839"/>
    <lineage>
        <taxon>Bacteria</taxon>
        <taxon>Pseudomonadati</taxon>
        <taxon>Bacteroidota</taxon>
        <taxon>Bacteroidia</taxon>
        <taxon>Bacteroidales</taxon>
        <taxon>Prevotellaceae</taxon>
        <taxon>Xylanibacter</taxon>
    </lineage>
</organism>
<keyword evidence="1" id="KW-0378">Hydrolase</keyword>
<protein>
    <submittedName>
        <fullName evidence="3">L-ascorbate metabolism protein UlaG, beta-lactamase superfamily</fullName>
    </submittedName>
</protein>
<dbReference type="OrthoDB" id="9805728at2"/>
<dbReference type="AlphaFoldDB" id="A0A1M6Z105"/>
<evidence type="ECO:0000313" key="4">
    <source>
        <dbReference type="Proteomes" id="UP000184130"/>
    </source>
</evidence>
<dbReference type="Proteomes" id="UP000184130">
    <property type="component" value="Unassembled WGS sequence"/>
</dbReference>
<dbReference type="SUPFAM" id="SSF56281">
    <property type="entry name" value="Metallo-hydrolase/oxidoreductase"/>
    <property type="match status" value="1"/>
</dbReference>